<protein>
    <submittedName>
        <fullName evidence="1">Transposable element P transposase</fullName>
    </submittedName>
</protein>
<evidence type="ECO:0000313" key="2">
    <source>
        <dbReference type="Proteomes" id="UP000478052"/>
    </source>
</evidence>
<comment type="caution">
    <text evidence="1">The sequence shown here is derived from an EMBL/GenBank/DDBJ whole genome shotgun (WGS) entry which is preliminary data.</text>
</comment>
<name>A0A6G0ZDU1_APHCR</name>
<evidence type="ECO:0000313" key="1">
    <source>
        <dbReference type="EMBL" id="KAF0768927.1"/>
    </source>
</evidence>
<sequence length="97" mass="11189">MNRNTKFVTMTDVRKINITNTADACPQEGSYHPRPTAIYNANLINVMNNIFDSGKNEHLYDSNPNKIPVSDRNTHVLSNFKKANKCVRARLKKRQRK</sequence>
<reference evidence="1 2" key="1">
    <citation type="submission" date="2019-08" db="EMBL/GenBank/DDBJ databases">
        <title>Whole genome of Aphis craccivora.</title>
        <authorList>
            <person name="Voronova N.V."/>
            <person name="Shulinski R.S."/>
            <person name="Bandarenka Y.V."/>
            <person name="Zhorov D.G."/>
            <person name="Warner D."/>
        </authorList>
    </citation>
    <scope>NUCLEOTIDE SEQUENCE [LARGE SCALE GENOMIC DNA]</scope>
    <source>
        <strain evidence="1">180601</strain>
        <tissue evidence="1">Whole Body</tissue>
    </source>
</reference>
<dbReference type="OrthoDB" id="7440550at2759"/>
<accession>A0A6G0ZDU1</accession>
<proteinExistence type="predicted"/>
<dbReference type="EMBL" id="VUJU01000673">
    <property type="protein sequence ID" value="KAF0768927.1"/>
    <property type="molecule type" value="Genomic_DNA"/>
</dbReference>
<gene>
    <name evidence="1" type="ORF">FWK35_00004647</name>
</gene>
<keyword evidence="2" id="KW-1185">Reference proteome</keyword>
<organism evidence="1 2">
    <name type="scientific">Aphis craccivora</name>
    <name type="common">Cowpea aphid</name>
    <dbReference type="NCBI Taxonomy" id="307492"/>
    <lineage>
        <taxon>Eukaryota</taxon>
        <taxon>Metazoa</taxon>
        <taxon>Ecdysozoa</taxon>
        <taxon>Arthropoda</taxon>
        <taxon>Hexapoda</taxon>
        <taxon>Insecta</taxon>
        <taxon>Pterygota</taxon>
        <taxon>Neoptera</taxon>
        <taxon>Paraneoptera</taxon>
        <taxon>Hemiptera</taxon>
        <taxon>Sternorrhyncha</taxon>
        <taxon>Aphidomorpha</taxon>
        <taxon>Aphidoidea</taxon>
        <taxon>Aphididae</taxon>
        <taxon>Aphidini</taxon>
        <taxon>Aphis</taxon>
        <taxon>Aphis</taxon>
    </lineage>
</organism>
<dbReference type="AlphaFoldDB" id="A0A6G0ZDU1"/>
<dbReference type="Proteomes" id="UP000478052">
    <property type="component" value="Unassembled WGS sequence"/>
</dbReference>